<feature type="transmembrane region" description="Helical" evidence="10">
    <location>
        <begin position="74"/>
        <end position="97"/>
    </location>
</feature>
<dbReference type="SUPFAM" id="SSF52540">
    <property type="entry name" value="P-loop containing nucleoside triphosphate hydrolases"/>
    <property type="match status" value="2"/>
</dbReference>
<feature type="region of interest" description="Disordered" evidence="9">
    <location>
        <begin position="662"/>
        <end position="690"/>
    </location>
</feature>
<dbReference type="Proteomes" id="UP001632037">
    <property type="component" value="Unassembled WGS sequence"/>
</dbReference>
<dbReference type="InterPro" id="IPR039421">
    <property type="entry name" value="Type_1_exporter"/>
</dbReference>
<keyword evidence="14" id="KW-1185">Reference proteome</keyword>
<dbReference type="Gene3D" id="3.40.50.300">
    <property type="entry name" value="P-loop containing nucleotide triphosphate hydrolases"/>
    <property type="match status" value="2"/>
</dbReference>
<feature type="compositionally biased region" description="Basic and acidic residues" evidence="9">
    <location>
        <begin position="668"/>
        <end position="687"/>
    </location>
</feature>
<dbReference type="SUPFAM" id="SSF90123">
    <property type="entry name" value="ABC transporter transmembrane region"/>
    <property type="match status" value="2"/>
</dbReference>
<reference evidence="13 14" key="1">
    <citation type="submission" date="2024-09" db="EMBL/GenBank/DDBJ databases">
        <title>Genome sequencing and assembly of Phytophthora oleae, isolate VK10A, causative agent of rot of olive drupes.</title>
        <authorList>
            <person name="Conti Taguali S."/>
            <person name="Riolo M."/>
            <person name="La Spada F."/>
            <person name="Cacciola S.O."/>
            <person name="Dionisio G."/>
        </authorList>
    </citation>
    <scope>NUCLEOTIDE SEQUENCE [LARGE SCALE GENOMIC DNA]</scope>
    <source>
        <strain evidence="13 14">VK10A</strain>
    </source>
</reference>
<dbReference type="Gene3D" id="1.20.1560.10">
    <property type="entry name" value="ABC transporter type 1, transmembrane domain"/>
    <property type="match status" value="3"/>
</dbReference>
<dbReference type="EMBL" id="JBIMZQ010000002">
    <property type="protein sequence ID" value="KAL3673518.1"/>
    <property type="molecule type" value="Genomic_DNA"/>
</dbReference>
<dbReference type="PROSITE" id="PS50929">
    <property type="entry name" value="ABC_TM1F"/>
    <property type="match status" value="2"/>
</dbReference>
<evidence type="ECO:0000313" key="13">
    <source>
        <dbReference type="EMBL" id="KAL3673518.1"/>
    </source>
</evidence>
<dbReference type="FunFam" id="3.40.50.300:FF:000251">
    <property type="entry name" value="ABC transporter B family member 19"/>
    <property type="match status" value="1"/>
</dbReference>
<keyword evidence="7 10" id="KW-1133">Transmembrane helix</keyword>
<feature type="domain" description="ABC transporter" evidence="11">
    <location>
        <begin position="398"/>
        <end position="636"/>
    </location>
</feature>
<feature type="domain" description="ABC transmembrane type-1" evidence="12">
    <location>
        <begin position="724"/>
        <end position="1022"/>
    </location>
</feature>
<evidence type="ECO:0000259" key="11">
    <source>
        <dbReference type="PROSITE" id="PS50893"/>
    </source>
</evidence>
<dbReference type="GO" id="GO:0005524">
    <property type="term" value="F:ATP binding"/>
    <property type="evidence" value="ECO:0007669"/>
    <property type="project" value="UniProtKB-KW"/>
</dbReference>
<evidence type="ECO:0000313" key="14">
    <source>
        <dbReference type="Proteomes" id="UP001632037"/>
    </source>
</evidence>
<dbReference type="PROSITE" id="PS00211">
    <property type="entry name" value="ABC_TRANSPORTER_1"/>
    <property type="match status" value="2"/>
</dbReference>
<evidence type="ECO:0000256" key="3">
    <source>
        <dbReference type="ARBA" id="ARBA00022448"/>
    </source>
</evidence>
<dbReference type="SMART" id="SM00382">
    <property type="entry name" value="AAA"/>
    <property type="match status" value="2"/>
</dbReference>
<gene>
    <name evidence="13" type="ORF">V7S43_001226</name>
</gene>
<keyword evidence="8 10" id="KW-0472">Membrane</keyword>
<dbReference type="CDD" id="cd18577">
    <property type="entry name" value="ABC_6TM_Pgp_ABCB1_D1_like"/>
    <property type="match status" value="1"/>
</dbReference>
<dbReference type="PANTHER" id="PTHR43394:SF27">
    <property type="entry name" value="ATP-DEPENDENT TRANSLOCASE ABCB1-LIKE"/>
    <property type="match status" value="1"/>
</dbReference>
<proteinExistence type="inferred from homology"/>
<feature type="domain" description="ABC transporter" evidence="11">
    <location>
        <begin position="1057"/>
        <end position="1296"/>
    </location>
</feature>
<keyword evidence="3" id="KW-0813">Transport</keyword>
<feature type="transmembrane region" description="Helical" evidence="10">
    <location>
        <begin position="123"/>
        <end position="143"/>
    </location>
</feature>
<evidence type="ECO:0000256" key="7">
    <source>
        <dbReference type="ARBA" id="ARBA00022989"/>
    </source>
</evidence>
<dbReference type="InterPro" id="IPR036640">
    <property type="entry name" value="ABC1_TM_sf"/>
</dbReference>
<evidence type="ECO:0008006" key="15">
    <source>
        <dbReference type="Google" id="ProtNLM"/>
    </source>
</evidence>
<evidence type="ECO:0000256" key="1">
    <source>
        <dbReference type="ARBA" id="ARBA00004141"/>
    </source>
</evidence>
<comment type="caution">
    <text evidence="13">The sequence shown here is derived from an EMBL/GenBank/DDBJ whole genome shotgun (WGS) entry which is preliminary data.</text>
</comment>
<dbReference type="InterPro" id="IPR017871">
    <property type="entry name" value="ABC_transporter-like_CS"/>
</dbReference>
<feature type="transmembrane region" description="Helical" evidence="10">
    <location>
        <begin position="220"/>
        <end position="238"/>
    </location>
</feature>
<dbReference type="InterPro" id="IPR027417">
    <property type="entry name" value="P-loop_NTPase"/>
</dbReference>
<evidence type="ECO:0000256" key="5">
    <source>
        <dbReference type="ARBA" id="ARBA00022741"/>
    </source>
</evidence>
<dbReference type="Pfam" id="PF00005">
    <property type="entry name" value="ABC_tran"/>
    <property type="match status" value="2"/>
</dbReference>
<dbReference type="InterPro" id="IPR003593">
    <property type="entry name" value="AAA+_ATPase"/>
</dbReference>
<evidence type="ECO:0000256" key="4">
    <source>
        <dbReference type="ARBA" id="ARBA00022692"/>
    </source>
</evidence>
<comment type="similarity">
    <text evidence="2">Belongs to the ABC transporter superfamily. ABCB family. Multidrug resistance exporter (TC 3.A.1.201) subfamily.</text>
</comment>
<keyword evidence="5" id="KW-0547">Nucleotide-binding</keyword>
<dbReference type="FunFam" id="1.20.1560.10:FF:000302">
    <property type="entry name" value="Uncharacterized protein"/>
    <property type="match status" value="1"/>
</dbReference>
<dbReference type="InterPro" id="IPR003439">
    <property type="entry name" value="ABC_transporter-like_ATP-bd"/>
</dbReference>
<dbReference type="CDD" id="cd18578">
    <property type="entry name" value="ABC_6TM_Pgp_ABCB1_D2_like"/>
    <property type="match status" value="1"/>
</dbReference>
<dbReference type="CDD" id="cd03249">
    <property type="entry name" value="ABC_MTABC3_MDL1_MDL2"/>
    <property type="match status" value="2"/>
</dbReference>
<sequence>MATSTDKLSSSDVPYAQLVTPRAASGNSTSEPGVSLFIQDASNDKDDGKQYLKVASPSFSFLDLYRFATLSDRILLILGVVMAAVNGALFPCIALVFGKAIGAFAQADGGVDRDKLNSASLDYFLIAIGLFVTDYFAYLLFSLSAERQMKALRAHALQHMLYMDISWYDLHDPLQLSSRITGDTVKIKDGMGQKLGDGVKYVCQFVTGYIIGLARGWDIALVMTCIIPVMGWSMTYVMKRWRSRATRAQQVYAEAGAVAEETLGSIRTVSSLTAERRALEKYNKHTAEVEQESIRQSRVLALMLGLFRGCDWLMYAAGLWYGGSKVWKGEASPQRVFQALMGILMGMRALGLISPNLTAVIEAKGAAVALYELLDTQSKIDASQEDQGIVPTSCSGRIEVRNVNFAYPSRLNAPILRAYSVTIESGQTVAFVGASGGGKSTIISLLERFYDPTSGSILLDGQDLRTLNVGWLRSQIGLVSQEPVLFATTIGENIAAGRTDFTRADIVAAAKMANAHTFIMSLPQNYDTLVGEKGVSLSGGQKQRVAIARAIIREPKILVLDEATSALDAESELVVQNALNELMAESSMTTLAIAHRLSTIRHANKIFVLADGHVVEEGPHDELVELEHGVYRSLYTIQESKEQEEAEAAALALAEAGRGQQNYESGEDLARKESNRSLRSDRTRNSGRESAVCLNSTMTERETPHKFTVWDANALSKPERGHFILGMIGSAINGASFPASAVLLSQLVALMTLDYANYEEYDDLSYLSSLPHKVTVYGCLYVAGALLIWIGRACQSYGFQYMAEKLTARLRGIHFSSLCRQNIAFFDQKEHATGALTADLATDALRVSVVSGESQGRLFQAIFTTAAALLISFLAGSWLLTLVMLAVIPFLILGNVFRSKNTRGSSILADDMADVGAHASEVLGNIRTVVSLGLERSSCEKFSVLLEEPLKSGERDAQVNGLAVGFSSFIVFATYAFVFWYGGKLVNDGSITFLQLMRSLMAIIMSSQTVGASVGYIADADSAFEAGSVILSLRDRQLSIDSFQDDGLQPATVQGNIEFKDVLFQYPTRPEVTVLKNYNLTIEAGETVAFCGPSGGGKSTCVALLERFYDPICGQVLLDGVDLKRLNVRWLRGQLGLVGQEPTLFLGTIAENIAYGLDEMPSMEDIEAVAKMANAHDFITQFPDGYDTQVGMKGEQLSGGQKQRIAIARAMVKNPSILLLDEATSALDLESEKVVQEALDKVMAMQRRTTIVIAHRLSTIRHADKICVVSGGKIAEQGTHQELVGRHGIYAKLVETASS</sequence>
<name>A0ABD3G2Y4_9STRA</name>
<keyword evidence="4 10" id="KW-0812">Transmembrane</keyword>
<feature type="transmembrane region" description="Helical" evidence="10">
    <location>
        <begin position="959"/>
        <end position="980"/>
    </location>
</feature>
<evidence type="ECO:0000256" key="2">
    <source>
        <dbReference type="ARBA" id="ARBA00007577"/>
    </source>
</evidence>
<evidence type="ECO:0000256" key="6">
    <source>
        <dbReference type="ARBA" id="ARBA00022840"/>
    </source>
</evidence>
<protein>
    <recommendedName>
        <fullName evidence="15">Multidrug resistance protein ABC superfamily</fullName>
    </recommendedName>
</protein>
<evidence type="ECO:0000259" key="12">
    <source>
        <dbReference type="PROSITE" id="PS50929"/>
    </source>
</evidence>
<evidence type="ECO:0000256" key="8">
    <source>
        <dbReference type="ARBA" id="ARBA00023136"/>
    </source>
</evidence>
<feature type="domain" description="ABC transmembrane type-1" evidence="12">
    <location>
        <begin position="77"/>
        <end position="362"/>
    </location>
</feature>
<keyword evidence="6" id="KW-0067">ATP-binding</keyword>
<dbReference type="Pfam" id="PF00664">
    <property type="entry name" value="ABC_membrane"/>
    <property type="match status" value="2"/>
</dbReference>
<feature type="transmembrane region" description="Helical" evidence="10">
    <location>
        <begin position="867"/>
        <end position="892"/>
    </location>
</feature>
<dbReference type="FunFam" id="3.40.50.300:FF:000205">
    <property type="entry name" value="ABC transporter B family member 4"/>
    <property type="match status" value="1"/>
</dbReference>
<evidence type="ECO:0000256" key="9">
    <source>
        <dbReference type="SAM" id="MobiDB-lite"/>
    </source>
</evidence>
<evidence type="ECO:0000256" key="10">
    <source>
        <dbReference type="SAM" id="Phobius"/>
    </source>
</evidence>
<dbReference type="InterPro" id="IPR011527">
    <property type="entry name" value="ABC1_TM_dom"/>
</dbReference>
<dbReference type="GO" id="GO:0016020">
    <property type="term" value="C:membrane"/>
    <property type="evidence" value="ECO:0007669"/>
    <property type="project" value="UniProtKB-SubCell"/>
</dbReference>
<comment type="subcellular location">
    <subcellularLocation>
        <location evidence="1">Membrane</location>
        <topology evidence="1">Multi-pass membrane protein</topology>
    </subcellularLocation>
</comment>
<accession>A0ABD3G2Y4</accession>
<dbReference type="PANTHER" id="PTHR43394">
    <property type="entry name" value="ATP-DEPENDENT PERMEASE MDL1, MITOCHONDRIAL"/>
    <property type="match status" value="1"/>
</dbReference>
<organism evidence="13 14">
    <name type="scientific">Phytophthora oleae</name>
    <dbReference type="NCBI Taxonomy" id="2107226"/>
    <lineage>
        <taxon>Eukaryota</taxon>
        <taxon>Sar</taxon>
        <taxon>Stramenopiles</taxon>
        <taxon>Oomycota</taxon>
        <taxon>Peronosporomycetes</taxon>
        <taxon>Peronosporales</taxon>
        <taxon>Peronosporaceae</taxon>
        <taxon>Phytophthora</taxon>
    </lineage>
</organism>
<dbReference type="PROSITE" id="PS50893">
    <property type="entry name" value="ABC_TRANSPORTER_2"/>
    <property type="match status" value="2"/>
</dbReference>